<dbReference type="SUPFAM" id="SSF50405">
    <property type="entry name" value="Actin-crosslinking proteins"/>
    <property type="match status" value="1"/>
</dbReference>
<organism evidence="4 5">
    <name type="scientific">Sphagnum jensenii</name>
    <dbReference type="NCBI Taxonomy" id="128206"/>
    <lineage>
        <taxon>Eukaryota</taxon>
        <taxon>Viridiplantae</taxon>
        <taxon>Streptophyta</taxon>
        <taxon>Embryophyta</taxon>
        <taxon>Bryophyta</taxon>
        <taxon>Sphagnophytina</taxon>
        <taxon>Sphagnopsida</taxon>
        <taxon>Sphagnales</taxon>
        <taxon>Sphagnaceae</taxon>
        <taxon>Sphagnum</taxon>
    </lineage>
</organism>
<feature type="compositionally biased region" description="Acidic residues" evidence="1">
    <location>
        <begin position="665"/>
        <end position="674"/>
    </location>
</feature>
<evidence type="ECO:0008006" key="6">
    <source>
        <dbReference type="Google" id="ProtNLM"/>
    </source>
</evidence>
<feature type="compositionally biased region" description="Basic and acidic residues" evidence="1">
    <location>
        <begin position="189"/>
        <end position="198"/>
    </location>
</feature>
<dbReference type="Pfam" id="PF22932">
    <property type="entry name" value="Ubiq_DUF_assoc"/>
    <property type="match status" value="1"/>
</dbReference>
<dbReference type="PANTHER" id="PTHR31205:SF69">
    <property type="entry name" value="ACTIN CROSS-LINKING PROTEIN (DUF569)"/>
    <property type="match status" value="1"/>
</dbReference>
<proteinExistence type="predicted"/>
<feature type="region of interest" description="Disordered" evidence="1">
    <location>
        <begin position="635"/>
        <end position="690"/>
    </location>
</feature>
<dbReference type="Proteomes" id="UP001497444">
    <property type="component" value="Chromosome 16"/>
</dbReference>
<evidence type="ECO:0000259" key="2">
    <source>
        <dbReference type="Pfam" id="PF04601"/>
    </source>
</evidence>
<feature type="domain" description="DUF569" evidence="2">
    <location>
        <begin position="11"/>
        <end position="112"/>
    </location>
</feature>
<evidence type="ECO:0000313" key="4">
    <source>
        <dbReference type="EMBL" id="CAK9264005.1"/>
    </source>
</evidence>
<feature type="region of interest" description="Disordered" evidence="1">
    <location>
        <begin position="494"/>
        <end position="542"/>
    </location>
</feature>
<feature type="region of interest" description="Disordered" evidence="1">
    <location>
        <begin position="166"/>
        <end position="481"/>
    </location>
</feature>
<dbReference type="InterPro" id="IPR008999">
    <property type="entry name" value="Actin-crosslinking"/>
</dbReference>
<accession>A0ABP0WB11</accession>
<gene>
    <name evidence="4" type="ORF">CSSPJE1EN1_LOCUS9483</name>
</gene>
<evidence type="ECO:0000313" key="5">
    <source>
        <dbReference type="Proteomes" id="UP001497444"/>
    </source>
</evidence>
<feature type="domain" description="DUF569" evidence="3">
    <location>
        <begin position="695"/>
        <end position="773"/>
    </location>
</feature>
<feature type="compositionally biased region" description="Basic and acidic residues" evidence="1">
    <location>
        <begin position="641"/>
        <end position="664"/>
    </location>
</feature>
<dbReference type="EMBL" id="OZ020111">
    <property type="protein sequence ID" value="CAK9264005.1"/>
    <property type="molecule type" value="Genomic_DNA"/>
</dbReference>
<protein>
    <recommendedName>
        <fullName evidence="6">DUF569 domain-containing protein</fullName>
    </recommendedName>
</protein>
<dbReference type="Pfam" id="PF04601">
    <property type="entry name" value="DUF569"/>
    <property type="match status" value="1"/>
</dbReference>
<feature type="compositionally biased region" description="Basic and acidic residues" evidence="1">
    <location>
        <begin position="446"/>
        <end position="463"/>
    </location>
</feature>
<feature type="region of interest" description="Disordered" evidence="1">
    <location>
        <begin position="578"/>
        <end position="608"/>
    </location>
</feature>
<dbReference type="InterPro" id="IPR007679">
    <property type="entry name" value="DUF569"/>
</dbReference>
<feature type="compositionally biased region" description="Basic and acidic residues" evidence="1">
    <location>
        <begin position="428"/>
        <end position="437"/>
    </location>
</feature>
<sequence length="793" mass="90238">MSVERYRNHCIHQAVTGSHNTIRLKSINNLYLTALEEAFLLGERGNKVQQSYSSKADSAVEWHPIHVTGENQIKLRTMRGTYLRANRGIPPYKNSVTHDSTKKAVSLNSFLWEVEIAVDMIVDKLPLQSGAFQLPKSLRENPERETNLPPKIQAQKHLHQISAFQEEEQVEEQDEHHGSSRSPQQQLHPDSDGRDHGSHWGSRMRRHPDSSEDKKETLIQRGNRSPHGRGINTASVPPRRHEESGCGRGSTMRKAPLPPPPTRRHISLEDVEESVKRQIRGEEDCSSSSISSEDDSEHSRLHAISSDHHTERGGTRMSSEGRSHAISSDHHTERCGTRMSSEGRSHAISSGHHTERCGTRMSSSEESEHKGARTQTHGRQEGGWRRPICSHGTEHGTRRISCDEREERRRAPPPPRTTGQHTLLHPHSSVETEHETLSIDSSNESSSERAVRTLAVKQREARVHPISSDDDDEREAKISSEEREQILRISYNGERTRILPVPPDVDEHRRRTISPDDDREHTSRSTSSSADKKKHRISSDDNGVHRVVRVSIEIEERRSSRISPYDKEQRLQRVCNADEKECHRARTSSSSVEHSRERIHSADRRVPESPVAADLCHRLTLSSLDDGGVQQEELTARHKARSLDHWKPKIAEESPPMRRRHQEESSLEYYDDEQQQNSSNSRTLPPQSSTRSLVGRSIFFTVADEHSEHSTTHEEKSFILQSNSVSGLKEELHVRTNIDEDIFVCIRNPVNGKLCILTLDLPPHNVCMRVVVVRVNSEVGRKLWNPQSVRTRQ</sequence>
<reference evidence="4" key="1">
    <citation type="submission" date="2024-02" db="EMBL/GenBank/DDBJ databases">
        <authorList>
            <consortium name="ELIXIR-Norway"/>
            <consortium name="Elixir Norway"/>
        </authorList>
    </citation>
    <scope>NUCLEOTIDE SEQUENCE</scope>
</reference>
<evidence type="ECO:0000259" key="3">
    <source>
        <dbReference type="Pfam" id="PF22932"/>
    </source>
</evidence>
<feature type="compositionally biased region" description="Basic and acidic residues" evidence="1">
    <location>
        <begin position="392"/>
        <end position="410"/>
    </location>
</feature>
<keyword evidence="5" id="KW-1185">Reference proteome</keyword>
<dbReference type="InterPro" id="IPR054726">
    <property type="entry name" value="Ubiq_DUF569-assoc"/>
</dbReference>
<feature type="compositionally biased region" description="Basic and acidic residues" evidence="1">
    <location>
        <begin position="505"/>
        <end position="523"/>
    </location>
</feature>
<name>A0ABP0WB11_9BRYO</name>
<feature type="compositionally biased region" description="Basic and acidic residues" evidence="1">
    <location>
        <begin position="297"/>
        <end position="345"/>
    </location>
</feature>
<feature type="compositionally biased region" description="Basic and acidic residues" evidence="1">
    <location>
        <begin position="273"/>
        <end position="283"/>
    </location>
</feature>
<evidence type="ECO:0000256" key="1">
    <source>
        <dbReference type="SAM" id="MobiDB-lite"/>
    </source>
</evidence>
<feature type="compositionally biased region" description="Polar residues" evidence="1">
    <location>
        <begin position="675"/>
        <end position="690"/>
    </location>
</feature>
<dbReference type="PANTHER" id="PTHR31205">
    <property type="entry name" value="ACTIN CROSS-LINKING PROTEIN (DUF569)"/>
    <property type="match status" value="1"/>
</dbReference>
<feature type="compositionally biased region" description="Basic and acidic residues" evidence="1">
    <location>
        <begin position="593"/>
        <end position="607"/>
    </location>
</feature>
<feature type="compositionally biased region" description="Basic and acidic residues" evidence="1">
    <location>
        <begin position="207"/>
        <end position="218"/>
    </location>
</feature>